<proteinExistence type="inferred from homology"/>
<dbReference type="AlphaFoldDB" id="A0A1L4FRA0"/>
<feature type="binding site" evidence="4">
    <location>
        <position position="234"/>
    </location>
    <ligand>
        <name>substrate</name>
    </ligand>
</feature>
<dbReference type="GO" id="GO:0052757">
    <property type="term" value="F:chondroitin hydrolase activity"/>
    <property type="evidence" value="ECO:0007669"/>
    <property type="project" value="TreeGrafter"/>
</dbReference>
<evidence type="ECO:0000256" key="2">
    <source>
        <dbReference type="ARBA" id="ARBA00038358"/>
    </source>
</evidence>
<feature type="active site" description="Proton donor" evidence="3">
    <location>
        <position position="173"/>
    </location>
</feature>
<reference evidence="6" key="1">
    <citation type="submission" date="2016-10" db="EMBL/GenBank/DDBJ databases">
        <authorList>
            <person name="Beylefeld A."/>
            <person name="Abolnik C."/>
        </authorList>
    </citation>
    <scope>NUCLEOTIDE SEQUENCE [LARGE SCALE GENOMIC DNA]</scope>
    <source>
        <strain evidence="6">B359_6</strain>
    </source>
</reference>
<dbReference type="Pfam" id="PF07470">
    <property type="entry name" value="Glyco_hydro_88"/>
    <property type="match status" value="1"/>
</dbReference>
<feature type="binding site" evidence="4">
    <location>
        <position position="252"/>
    </location>
    <ligand>
        <name>substrate</name>
    </ligand>
</feature>
<dbReference type="KEGG" id="mpul:BLA55_00205"/>
<dbReference type="SUPFAM" id="SSF48208">
    <property type="entry name" value="Six-hairpin glycosidases"/>
    <property type="match status" value="1"/>
</dbReference>
<dbReference type="InterPro" id="IPR010905">
    <property type="entry name" value="Glyco_hydro_88"/>
</dbReference>
<feature type="binding site" evidence="4">
    <location>
        <position position="248"/>
    </location>
    <ligand>
        <name>substrate</name>
    </ligand>
</feature>
<dbReference type="EMBL" id="CP017813">
    <property type="protein sequence ID" value="APJ38119.1"/>
    <property type="molecule type" value="Genomic_DNA"/>
</dbReference>
<dbReference type="InterPro" id="IPR012341">
    <property type="entry name" value="6hp_glycosidase-like_sf"/>
</dbReference>
<gene>
    <name evidence="5" type="ORF">BLA55_00205</name>
</gene>
<dbReference type="Proteomes" id="UP000184322">
    <property type="component" value="Chromosome"/>
</dbReference>
<dbReference type="GO" id="GO:0000272">
    <property type="term" value="P:polysaccharide catabolic process"/>
    <property type="evidence" value="ECO:0007669"/>
    <property type="project" value="TreeGrafter"/>
</dbReference>
<evidence type="ECO:0000313" key="5">
    <source>
        <dbReference type="EMBL" id="APJ38119.1"/>
    </source>
</evidence>
<dbReference type="PANTHER" id="PTHR36845">
    <property type="entry name" value="HYDROLASE, PUTATIVE (AFU_ORTHOLOGUE AFUA_7G05090)-RELATED"/>
    <property type="match status" value="1"/>
</dbReference>
<feature type="binding site" evidence="4">
    <location>
        <position position="236"/>
    </location>
    <ligand>
        <name>substrate</name>
    </ligand>
</feature>
<dbReference type="STRING" id="48003.BLA55_00205"/>
<evidence type="ECO:0000256" key="4">
    <source>
        <dbReference type="PIRSR" id="PIRSR610905-2"/>
    </source>
</evidence>
<keyword evidence="6" id="KW-1185">Reference proteome</keyword>
<feature type="binding site" evidence="4">
    <location>
        <position position="113"/>
    </location>
    <ligand>
        <name>substrate</name>
    </ligand>
</feature>
<dbReference type="PANTHER" id="PTHR36845:SF1">
    <property type="entry name" value="HYDROLASE, PUTATIVE (AFU_ORTHOLOGUE AFUA_7G05090)-RELATED"/>
    <property type="match status" value="1"/>
</dbReference>
<dbReference type="OrthoDB" id="428577at2"/>
<dbReference type="Gene3D" id="1.50.10.10">
    <property type="match status" value="1"/>
</dbReference>
<keyword evidence="1 5" id="KW-0378">Hydrolase</keyword>
<dbReference type="RefSeq" id="WP_073372125.1">
    <property type="nucleotide sequence ID" value="NZ_CP017813.1"/>
</dbReference>
<name>A0A1L4FRA0_9BACT</name>
<dbReference type="InterPro" id="IPR052369">
    <property type="entry name" value="UG_Glycosaminoglycan_Hydrolase"/>
</dbReference>
<protein>
    <submittedName>
        <fullName evidence="5">Glucuronyl hydrolase</fullName>
    </submittedName>
</protein>
<organism evidence="5 6">
    <name type="scientific">Mycoplasmopsis pullorum</name>
    <dbReference type="NCBI Taxonomy" id="48003"/>
    <lineage>
        <taxon>Bacteria</taxon>
        <taxon>Bacillati</taxon>
        <taxon>Mycoplasmatota</taxon>
        <taxon>Mycoplasmoidales</taxon>
        <taxon>Metamycoplasmataceae</taxon>
        <taxon>Mycoplasmopsis</taxon>
    </lineage>
</organism>
<evidence type="ECO:0000256" key="3">
    <source>
        <dbReference type="PIRSR" id="PIRSR610905-1"/>
    </source>
</evidence>
<sequence>MFINNNKELIDIAKLEKNWEKVDKKFLENAIEKAIAQIDRNIEYFGDSFQSPNTFSNIYKKMDNIEWTDGFWSGLVLLAYEYTKNPKYLDLAKKHVDSYYDRIVNKIEVNHHDMGFLYSLSCVAYYKLTKDEKAKEAALLAADNLASRYLDEAKFIKAWGNMNEEENYRLIVDCLLNIPLLYWASQNSNDLKRQNYYNIAIEHFNTSLHTVIREDGTTFHTYYFDPKTNQPLFGKTRQGYSDDSCWARGQSWGVYGIPLTLKYAANDPKLDKDTLAIHQKVVNQFLNNIGLDNVAYWDLIFNNDDTHSRDSSASAITVCGLLEVSKFLDSQELKDTYLKISKSIVYSLATKYANLEEHLGSPILFHGVYSWHTNKGVDEGNIWGDYFYLEALMRLYMDWDPYW</sequence>
<comment type="similarity">
    <text evidence="2">Belongs to the glycosyl hydrolase 88 family.</text>
</comment>
<evidence type="ECO:0000313" key="6">
    <source>
        <dbReference type="Proteomes" id="UP000184322"/>
    </source>
</evidence>
<dbReference type="InterPro" id="IPR008928">
    <property type="entry name" value="6-hairpin_glycosidase_sf"/>
</dbReference>
<feature type="active site" description="Nucleophile" evidence="3">
    <location>
        <position position="113"/>
    </location>
</feature>
<accession>A0A1L4FRA0</accession>
<evidence type="ECO:0000256" key="1">
    <source>
        <dbReference type="ARBA" id="ARBA00022801"/>
    </source>
</evidence>
<feature type="binding site" evidence="4">
    <location>
        <position position="173"/>
    </location>
    <ligand>
        <name>substrate</name>
    </ligand>
</feature>
<feature type="binding site" evidence="4">
    <location>
        <position position="370"/>
    </location>
    <ligand>
        <name>substrate</name>
    </ligand>
</feature>